<dbReference type="STRING" id="734.B0187_02800"/>
<keyword evidence="3" id="KW-1185">Reference proteome</keyword>
<evidence type="ECO:0000256" key="1">
    <source>
        <dbReference type="SAM" id="SignalP"/>
    </source>
</evidence>
<dbReference type="EMBL" id="MUYA01000004">
    <property type="protein sequence ID" value="OOR99753.1"/>
    <property type="molecule type" value="Genomic_DNA"/>
</dbReference>
<keyword evidence="1" id="KW-0732">Signal</keyword>
<reference evidence="2 3" key="1">
    <citation type="submission" date="2017-02" db="EMBL/GenBank/DDBJ databases">
        <title>Draft genome sequence of Haemophilus paracuniculus CCUG 43573 type strain.</title>
        <authorList>
            <person name="Engstrom-Jakobsson H."/>
            <person name="Salva-Serra F."/>
            <person name="Thorell K."/>
            <person name="Gonzales-Siles L."/>
            <person name="Karlsson R."/>
            <person name="Boulund F."/>
            <person name="Engstrand L."/>
            <person name="Kristiansson E."/>
            <person name="Moore E."/>
        </authorList>
    </citation>
    <scope>NUCLEOTIDE SEQUENCE [LARGE SCALE GENOMIC DNA]</scope>
    <source>
        <strain evidence="2 3">CCUG 43573</strain>
    </source>
</reference>
<dbReference type="AlphaFoldDB" id="A0A1T0AT59"/>
<feature type="chain" id="PRO_5012210700" evidence="1">
    <location>
        <begin position="20"/>
        <end position="78"/>
    </location>
</feature>
<dbReference type="Proteomes" id="UP000190867">
    <property type="component" value="Unassembled WGS sequence"/>
</dbReference>
<name>A0A1T0AT59_9PAST</name>
<evidence type="ECO:0000313" key="2">
    <source>
        <dbReference type="EMBL" id="OOR99753.1"/>
    </source>
</evidence>
<protein>
    <submittedName>
        <fullName evidence="2">Uncharacterized protein</fullName>
    </submittedName>
</protein>
<sequence length="78" mass="8792">MKMKKWLLCTLLFSANSFADYALVLVRPDYSDLKILTVSETLSGCSTTKQNFDRLYSGTKFFLKCVELGSNTTVVNQP</sequence>
<feature type="signal peptide" evidence="1">
    <location>
        <begin position="1"/>
        <end position="19"/>
    </location>
</feature>
<proteinExistence type="predicted"/>
<gene>
    <name evidence="2" type="ORF">B0187_02800</name>
</gene>
<organism evidence="2 3">
    <name type="scientific">Haemophilus paracuniculus</name>
    <dbReference type="NCBI Taxonomy" id="734"/>
    <lineage>
        <taxon>Bacteria</taxon>
        <taxon>Pseudomonadati</taxon>
        <taxon>Pseudomonadota</taxon>
        <taxon>Gammaproteobacteria</taxon>
        <taxon>Pasteurellales</taxon>
        <taxon>Pasteurellaceae</taxon>
        <taxon>Haemophilus</taxon>
    </lineage>
</organism>
<comment type="caution">
    <text evidence="2">The sequence shown here is derived from an EMBL/GenBank/DDBJ whole genome shotgun (WGS) entry which is preliminary data.</text>
</comment>
<accession>A0A1T0AT59</accession>
<evidence type="ECO:0000313" key="3">
    <source>
        <dbReference type="Proteomes" id="UP000190867"/>
    </source>
</evidence>